<proteinExistence type="inferred from homology"/>
<keyword evidence="8" id="KW-1185">Reference proteome</keyword>
<dbReference type="SUPFAM" id="SSF49785">
    <property type="entry name" value="Galactose-binding domain-like"/>
    <property type="match status" value="1"/>
</dbReference>
<dbReference type="SUPFAM" id="SSF49303">
    <property type="entry name" value="beta-Galactosidase/glucuronidase domain"/>
    <property type="match status" value="1"/>
</dbReference>
<accession>A0ABY5S9A3</accession>
<feature type="domain" description="Glycoside hydrolase family 2 immunoglobulin-like beta-sandwich" evidence="4">
    <location>
        <begin position="200"/>
        <end position="284"/>
    </location>
</feature>
<dbReference type="Pfam" id="PF02837">
    <property type="entry name" value="Glyco_hydro_2_N"/>
    <property type="match status" value="1"/>
</dbReference>
<feature type="domain" description="Glycosyl hydrolases family 2 sugar binding" evidence="6">
    <location>
        <begin position="74"/>
        <end position="146"/>
    </location>
</feature>
<name>A0ABY5S9A3_9BACL</name>
<evidence type="ECO:0000313" key="8">
    <source>
        <dbReference type="Proteomes" id="UP001057877"/>
    </source>
</evidence>
<evidence type="ECO:0000256" key="3">
    <source>
        <dbReference type="ARBA" id="ARBA00023295"/>
    </source>
</evidence>
<dbReference type="InterPro" id="IPR006103">
    <property type="entry name" value="Glyco_hydro_2_cat"/>
</dbReference>
<dbReference type="Proteomes" id="UP001057877">
    <property type="component" value="Chromosome"/>
</dbReference>
<dbReference type="InterPro" id="IPR006102">
    <property type="entry name" value="Ig-like_GH2"/>
</dbReference>
<dbReference type="Pfam" id="PF02836">
    <property type="entry name" value="Glyco_hydro_2_C"/>
    <property type="match status" value="1"/>
</dbReference>
<dbReference type="SUPFAM" id="SSF51445">
    <property type="entry name" value="(Trans)glycosidases"/>
    <property type="match status" value="1"/>
</dbReference>
<keyword evidence="2" id="KW-0378">Hydrolase</keyword>
<evidence type="ECO:0000259" key="4">
    <source>
        <dbReference type="Pfam" id="PF00703"/>
    </source>
</evidence>
<dbReference type="Gene3D" id="3.20.20.80">
    <property type="entry name" value="Glycosidases"/>
    <property type="match status" value="1"/>
</dbReference>
<gene>
    <name evidence="7" type="ORF">L1F29_26125</name>
</gene>
<dbReference type="InterPro" id="IPR051913">
    <property type="entry name" value="GH2_Domain-Containing"/>
</dbReference>
<evidence type="ECO:0000259" key="5">
    <source>
        <dbReference type="Pfam" id="PF02836"/>
    </source>
</evidence>
<dbReference type="Gene3D" id="2.60.120.260">
    <property type="entry name" value="Galactose-binding domain-like"/>
    <property type="match status" value="1"/>
</dbReference>
<evidence type="ECO:0000256" key="1">
    <source>
        <dbReference type="ARBA" id="ARBA00007401"/>
    </source>
</evidence>
<dbReference type="RefSeq" id="WP_258384975.1">
    <property type="nucleotide sequence ID" value="NZ_CP091430.1"/>
</dbReference>
<dbReference type="PANTHER" id="PTHR42732">
    <property type="entry name" value="BETA-GALACTOSIDASE"/>
    <property type="match status" value="1"/>
</dbReference>
<evidence type="ECO:0000259" key="6">
    <source>
        <dbReference type="Pfam" id="PF02837"/>
    </source>
</evidence>
<evidence type="ECO:0000313" key="7">
    <source>
        <dbReference type="EMBL" id="UVI28888.1"/>
    </source>
</evidence>
<protein>
    <submittedName>
        <fullName evidence="7">Beta-galactosidase</fullName>
    </submittedName>
</protein>
<dbReference type="InterPro" id="IPR013783">
    <property type="entry name" value="Ig-like_fold"/>
</dbReference>
<dbReference type="EMBL" id="CP091430">
    <property type="protein sequence ID" value="UVI28888.1"/>
    <property type="molecule type" value="Genomic_DNA"/>
</dbReference>
<evidence type="ECO:0000256" key="2">
    <source>
        <dbReference type="ARBA" id="ARBA00022801"/>
    </source>
</evidence>
<keyword evidence="3" id="KW-0326">Glycosidase</keyword>
<dbReference type="InterPro" id="IPR036156">
    <property type="entry name" value="Beta-gal/glucu_dom_sf"/>
</dbReference>
<comment type="similarity">
    <text evidence="1">Belongs to the glycosyl hydrolase 2 family.</text>
</comment>
<dbReference type="InterPro" id="IPR017853">
    <property type="entry name" value="GH"/>
</dbReference>
<feature type="domain" description="Glycoside hydrolase family 2 catalytic" evidence="5">
    <location>
        <begin position="322"/>
        <end position="569"/>
    </location>
</feature>
<organism evidence="7 8">
    <name type="scientific">Paenibacillus spongiae</name>
    <dbReference type="NCBI Taxonomy" id="2909671"/>
    <lineage>
        <taxon>Bacteria</taxon>
        <taxon>Bacillati</taxon>
        <taxon>Bacillota</taxon>
        <taxon>Bacilli</taxon>
        <taxon>Bacillales</taxon>
        <taxon>Paenibacillaceae</taxon>
        <taxon>Paenibacillus</taxon>
    </lineage>
</organism>
<sequence length="587" mass="66322">MTTTSIPRPEYPRPQFVRDKWLNLNGAWQFEIDHGRSGKDRGLHTEDASMGQSIIVPFCPESALSGIGNTDFMDAVWYRRTIDIPADWAGERVLLHFGAVDYHAEVWVNGKSFGTHRGGYTAFTFDITDALQAGSNTVTVYAEDDLRSGLQPRGKQSGLYHSHGCDYTRTTGIWQTVWLECVPQSYISSFKIFPDPENECVHLEAKLNGQTKGLQLVCEASYKGRPAGSAAVRLGAMSARVTIPVSEVHLWQVGAPELYDLKLQLVSTEGGQAVDTAMSYFGLRSVQLDGMAFRINGKSVFQRLVLDQGFYPDGIYTAPTDEALKRDIELSLEVGFNGARLHEKMFEPRFLYWADQLGYIVWGEHANWGLNISNAQGLAQFLPEWIEGVERDFNHPSLIGWCPFNETWDDGRTGSRQDNEVLRIVYETTKAIDPTRPVIDTSGNFHVITDIFDVHDYDQNPETFKARYESLRTGEGEVNASFPNRQKYTEGLPYFVSEYGGIWWNPGQTDGKAWGYGNRPTSEEEFIARYDGLTTALLEHPKMFGFCYTQLYDIEQEVNGLYTYDRKPKFDPAIIRAINTKRAAIED</sequence>
<dbReference type="PANTHER" id="PTHR42732:SF3">
    <property type="entry name" value="HYDROLASE"/>
    <property type="match status" value="1"/>
</dbReference>
<dbReference type="Pfam" id="PF00703">
    <property type="entry name" value="Glyco_hydro_2"/>
    <property type="match status" value="1"/>
</dbReference>
<reference evidence="7" key="1">
    <citation type="submission" date="2022-01" db="EMBL/GenBank/DDBJ databases">
        <title>Paenibacillus spongiae sp. nov., isolated from marine sponge.</title>
        <authorList>
            <person name="Li Z."/>
            <person name="Zhang M."/>
        </authorList>
    </citation>
    <scope>NUCLEOTIDE SEQUENCE</scope>
    <source>
        <strain evidence="7">PHS-Z3</strain>
    </source>
</reference>
<dbReference type="Gene3D" id="2.60.40.10">
    <property type="entry name" value="Immunoglobulins"/>
    <property type="match status" value="1"/>
</dbReference>
<dbReference type="InterPro" id="IPR008979">
    <property type="entry name" value="Galactose-bd-like_sf"/>
</dbReference>
<dbReference type="InterPro" id="IPR006104">
    <property type="entry name" value="Glyco_hydro_2_N"/>
</dbReference>